<dbReference type="Gene3D" id="3.30.70.1070">
    <property type="entry name" value="Sporulation related repeat"/>
    <property type="match status" value="1"/>
</dbReference>
<dbReference type="Proteomes" id="UP000643405">
    <property type="component" value="Unassembled WGS sequence"/>
</dbReference>
<feature type="region of interest" description="Disordered" evidence="1">
    <location>
        <begin position="186"/>
        <end position="218"/>
    </location>
</feature>
<evidence type="ECO:0000313" key="4">
    <source>
        <dbReference type="Proteomes" id="UP000643405"/>
    </source>
</evidence>
<feature type="region of interest" description="Disordered" evidence="1">
    <location>
        <begin position="835"/>
        <end position="915"/>
    </location>
</feature>
<proteinExistence type="predicted"/>
<feature type="compositionally biased region" description="Low complexity" evidence="1">
    <location>
        <begin position="848"/>
        <end position="861"/>
    </location>
</feature>
<dbReference type="Pfam" id="PF05036">
    <property type="entry name" value="SPOR"/>
    <property type="match status" value="1"/>
</dbReference>
<accession>A0A8J6PY67</accession>
<dbReference type="EMBL" id="JACVVX010000006">
    <property type="protein sequence ID" value="MBD0416558.1"/>
    <property type="molecule type" value="Genomic_DNA"/>
</dbReference>
<feature type="domain" description="SPOR" evidence="2">
    <location>
        <begin position="926"/>
        <end position="1009"/>
    </location>
</feature>
<feature type="compositionally biased region" description="Acidic residues" evidence="1">
    <location>
        <begin position="664"/>
        <end position="676"/>
    </location>
</feature>
<feature type="region of interest" description="Disordered" evidence="1">
    <location>
        <begin position="811"/>
        <end position="830"/>
    </location>
</feature>
<dbReference type="PROSITE" id="PS51724">
    <property type="entry name" value="SPOR"/>
    <property type="match status" value="1"/>
</dbReference>
<evidence type="ECO:0000259" key="2">
    <source>
        <dbReference type="PROSITE" id="PS51724"/>
    </source>
</evidence>
<feature type="compositionally biased region" description="Low complexity" evidence="1">
    <location>
        <begin position="874"/>
        <end position="915"/>
    </location>
</feature>
<dbReference type="RefSeq" id="WP_188165999.1">
    <property type="nucleotide sequence ID" value="NZ_JACVVX010000006.1"/>
</dbReference>
<sequence length="1009" mass="106200">MANRTEFKIADRNNDVADDDPFAELTRIMGFDPREPVSRSSGVESTNREPSFEDDYNVDLEKELLGDFGQQDDFVAAPAVYHREPESRLVEPQQASAAEDDFADFEFATLDEALEPVLQQPSEPVADLPPQAADFVVEQNYADEPVAAFDDAFDAALAEDALVSDDFEPVAEERYAPVSEERYEAVTERRYEPEFSVSAQPDSEYADHQSADAPQPELPLREVAFSENDHDFDFAVEPSFEDELSETASSEPVLPVDVEPQWQAQSYTASSVSAPVAAPVAQSQSLEDELNALLGNMTSPASAPQAVQPIVETQPVMQPEPDLSDLDWDLEVDVEDDLAPVAAAHESSVSVEEPVVGAEEPEWDLTPLDAAPYGETPMHEPVAEDHDFDLSFDDDAIQSQPEVVAPVHVAPAVAPAPTPAVRAGGILSSMRSGAARAWGLSTPVAPRSEAAAEKQSYELAYAPAVAAMATPVAASYAEPEVEAEAYHAEEPAAYEVPTIEPVAKQSADLDLDLDFGAEVQEDLEAELLAAVSTFEEAPEIETLDVPEQAVALADDLDIPEIDFKDETQPAAPYDDFDNEFADLIGEMTAPETPAAPPQQVYAAASGAAAGYAASYDRRPAASADNAASSAHAQPSAAASATSGQQGSYDFDDLFTTPPATDSLASDDLDYDPDFDESMSNAEYGEQEPRSRRGMMLAAAVAAVAIIGGVGAFAFSFGGGSDGGEPSLVRADTTPIKVRPENPGGTVIPNQDNKVYDRVAGASGGAAGQQTLVNEAEEPVDIAPPAAELEETTEDVAGATPKGEDRIEQVIQDQEDTQSSETAAVAPRKVRTMVVRSDGSLAPREEPEPVNVAAAEPADPAPQRVGTPSNESTGAVTPTAPASALPAANAPAASTPASAPVAPQRPVAQPAAPAQPEQVAAAAPAAAAAAGAWSMQIASQPSEAAAQSTYQDLSRRYASVLGGKQASIVKAEIAGKGTFWRVRVPAGSRNEAISLCESYKSAGGNCFVSR</sequence>
<dbReference type="GO" id="GO:0042834">
    <property type="term" value="F:peptidoglycan binding"/>
    <property type="evidence" value="ECO:0007669"/>
    <property type="project" value="InterPro"/>
</dbReference>
<dbReference type="AlphaFoldDB" id="A0A8J6PY67"/>
<keyword evidence="4" id="KW-1185">Reference proteome</keyword>
<evidence type="ECO:0000256" key="1">
    <source>
        <dbReference type="SAM" id="MobiDB-lite"/>
    </source>
</evidence>
<dbReference type="InterPro" id="IPR007730">
    <property type="entry name" value="SPOR-like_dom"/>
</dbReference>
<organism evidence="3 4">
    <name type="scientific">Oryzicola mucosus</name>
    <dbReference type="NCBI Taxonomy" id="2767425"/>
    <lineage>
        <taxon>Bacteria</taxon>
        <taxon>Pseudomonadati</taxon>
        <taxon>Pseudomonadota</taxon>
        <taxon>Alphaproteobacteria</taxon>
        <taxon>Hyphomicrobiales</taxon>
        <taxon>Phyllobacteriaceae</taxon>
        <taxon>Oryzicola</taxon>
    </lineage>
</organism>
<dbReference type="InterPro" id="IPR036680">
    <property type="entry name" value="SPOR-like_sf"/>
</dbReference>
<name>A0A8J6PY67_9HYPH</name>
<feature type="compositionally biased region" description="Low complexity" evidence="1">
    <location>
        <begin position="624"/>
        <end position="647"/>
    </location>
</feature>
<feature type="region of interest" description="Disordered" evidence="1">
    <location>
        <begin position="30"/>
        <end position="54"/>
    </location>
</feature>
<feature type="region of interest" description="Disordered" evidence="1">
    <location>
        <begin position="624"/>
        <end position="688"/>
    </location>
</feature>
<gene>
    <name evidence="3" type="ORF">ICI42_18035</name>
</gene>
<reference evidence="3" key="1">
    <citation type="submission" date="2020-09" db="EMBL/GenBank/DDBJ databases">
        <title>Genome seq and assembly of Tianweitania sp.</title>
        <authorList>
            <person name="Chhetri G."/>
        </authorList>
    </citation>
    <scope>NUCLEOTIDE SEQUENCE</scope>
    <source>
        <strain evidence="3">Rool2</strain>
    </source>
</reference>
<comment type="caution">
    <text evidence="3">The sequence shown here is derived from an EMBL/GenBank/DDBJ whole genome shotgun (WGS) entry which is preliminary data.</text>
</comment>
<evidence type="ECO:0000313" key="3">
    <source>
        <dbReference type="EMBL" id="MBD0416558.1"/>
    </source>
</evidence>
<protein>
    <submittedName>
        <fullName evidence="3">SPOR domain-containing protein</fullName>
    </submittedName>
</protein>